<evidence type="ECO:0000313" key="2">
    <source>
        <dbReference type="EMBL" id="AMQ45951.2"/>
    </source>
</evidence>
<feature type="compositionally biased region" description="Basic and acidic residues" evidence="1">
    <location>
        <begin position="221"/>
        <end position="234"/>
    </location>
</feature>
<feature type="compositionally biased region" description="Basic and acidic residues" evidence="1">
    <location>
        <begin position="10"/>
        <end position="34"/>
    </location>
</feature>
<dbReference type="AlphaFoldDB" id="A0A142ECR3"/>
<feature type="region of interest" description="Disordered" evidence="1">
    <location>
        <begin position="1"/>
        <end position="37"/>
    </location>
</feature>
<feature type="region of interest" description="Disordered" evidence="1">
    <location>
        <begin position="216"/>
        <end position="244"/>
    </location>
</feature>
<proteinExistence type="predicted"/>
<keyword evidence="2" id="KW-0614">Plasmid</keyword>
<evidence type="ECO:0000256" key="1">
    <source>
        <dbReference type="SAM" id="MobiDB-lite"/>
    </source>
</evidence>
<sequence length="244" mass="28835">MDESLSESGFNRHAEEYRARRNEERKDKAQKRSLENIADDCAEGLQRRVTSDERQIGGLREGVEELEGFSLELDQLATDIKNIRLKPKPATHFSRLRYDGYYPDYAIAHREFSGQQEYAYQNNRTFDVIHIIEKKSKKLMDYMSRARKMLHTSDYQQIKEIVQNDERMLRYLKCNELLEPQNSRFMEQKARYLSCLDNFKEIKSIIHAVTSPQPESLQSEVVERSNEPELKLTLEQENDFNLDS</sequence>
<dbReference type="RefSeq" id="WP_171265051.1">
    <property type="nucleotide sequence ID" value="NZ_KT965092.1"/>
</dbReference>
<protein>
    <submittedName>
        <fullName evidence="2">Uncharacterized protein</fullName>
    </submittedName>
</protein>
<geneLocation type="plasmid" evidence="2">
    <name>pNDM-GJ01</name>
</geneLocation>
<organism evidence="2">
    <name type="scientific">Acinetobacter towneri</name>
    <dbReference type="NCBI Taxonomy" id="202956"/>
    <lineage>
        <taxon>Bacteria</taxon>
        <taxon>Pseudomonadati</taxon>
        <taxon>Pseudomonadota</taxon>
        <taxon>Gammaproteobacteria</taxon>
        <taxon>Moraxellales</taxon>
        <taxon>Moraxellaceae</taxon>
        <taxon>Acinetobacter</taxon>
    </lineage>
</organism>
<accession>A0A142ECR3</accession>
<name>A0A142ECR3_9GAMM</name>
<dbReference type="EMBL" id="KT965092">
    <property type="protein sequence ID" value="AMQ45951.2"/>
    <property type="molecule type" value="Genomic_DNA"/>
</dbReference>
<reference evidence="2" key="1">
    <citation type="submission" date="2017-07" db="EMBL/GenBank/DDBJ databases">
        <authorList>
            <person name="Zhou D."/>
            <person name="Huang Y."/>
            <person name="Yuan J."/>
            <person name="Huang L."/>
            <person name="Tong Y."/>
        </authorList>
    </citation>
    <scope>NUCLEOTIDE SEQUENCE</scope>
    <source>
        <strain evidence="2">G165</strain>
        <plasmid evidence="2">pNDM-GJ01</plasmid>
    </source>
</reference>